<dbReference type="RefSeq" id="WP_091476947.1">
    <property type="nucleotide sequence ID" value="NZ_FOJT01000005.1"/>
</dbReference>
<dbReference type="InterPro" id="IPR001387">
    <property type="entry name" value="Cro/C1-type_HTH"/>
</dbReference>
<evidence type="ECO:0000313" key="2">
    <source>
        <dbReference type="EMBL" id="SFB21461.1"/>
    </source>
</evidence>
<evidence type="ECO:0000259" key="1">
    <source>
        <dbReference type="PROSITE" id="PS50943"/>
    </source>
</evidence>
<dbReference type="AlphaFoldDB" id="A0A1I0Z7G4"/>
<dbReference type="Proteomes" id="UP000199604">
    <property type="component" value="Unassembled WGS sequence"/>
</dbReference>
<reference evidence="3" key="1">
    <citation type="submission" date="2016-10" db="EMBL/GenBank/DDBJ databases">
        <authorList>
            <person name="Varghese N."/>
            <person name="Submissions S."/>
        </authorList>
    </citation>
    <scope>NUCLEOTIDE SEQUENCE [LARGE SCALE GENOMIC DNA]</scope>
    <source>
        <strain evidence="3">DSM 21789</strain>
    </source>
</reference>
<dbReference type="GO" id="GO:0003677">
    <property type="term" value="F:DNA binding"/>
    <property type="evidence" value="ECO:0007669"/>
    <property type="project" value="InterPro"/>
</dbReference>
<dbReference type="CDD" id="cd00093">
    <property type="entry name" value="HTH_XRE"/>
    <property type="match status" value="1"/>
</dbReference>
<evidence type="ECO:0000313" key="3">
    <source>
        <dbReference type="Proteomes" id="UP000199604"/>
    </source>
</evidence>
<keyword evidence="3" id="KW-1185">Reference proteome</keyword>
<dbReference type="Pfam" id="PF01381">
    <property type="entry name" value="HTH_3"/>
    <property type="match status" value="1"/>
</dbReference>
<dbReference type="SMART" id="SM00530">
    <property type="entry name" value="HTH_XRE"/>
    <property type="match status" value="1"/>
</dbReference>
<gene>
    <name evidence="2" type="ORF">SAMN05660845_2070</name>
</gene>
<dbReference type="STRING" id="498292.SAMN05660845_2070"/>
<dbReference type="EMBL" id="FOJT01000005">
    <property type="protein sequence ID" value="SFB21461.1"/>
    <property type="molecule type" value="Genomic_DNA"/>
</dbReference>
<dbReference type="OrthoDB" id="5379939at2"/>
<dbReference type="PROSITE" id="PS50943">
    <property type="entry name" value="HTH_CROC1"/>
    <property type="match status" value="1"/>
</dbReference>
<protein>
    <submittedName>
        <fullName evidence="2">Helix-turn-helix</fullName>
    </submittedName>
</protein>
<dbReference type="SUPFAM" id="SSF47413">
    <property type="entry name" value="lambda repressor-like DNA-binding domains"/>
    <property type="match status" value="1"/>
</dbReference>
<feature type="domain" description="HTH cro/C1-type" evidence="1">
    <location>
        <begin position="10"/>
        <end position="61"/>
    </location>
</feature>
<proteinExistence type="predicted"/>
<accession>A0A1I0Z7G4</accession>
<dbReference type="Gene3D" id="1.10.260.40">
    <property type="entry name" value="lambda repressor-like DNA-binding domains"/>
    <property type="match status" value="1"/>
</dbReference>
<organism evidence="2 3">
    <name type="scientific">Flavobacterium swingsii</name>
    <dbReference type="NCBI Taxonomy" id="498292"/>
    <lineage>
        <taxon>Bacteria</taxon>
        <taxon>Pseudomonadati</taxon>
        <taxon>Bacteroidota</taxon>
        <taxon>Flavobacteriia</taxon>
        <taxon>Flavobacteriales</taxon>
        <taxon>Flavobacteriaceae</taxon>
        <taxon>Flavobacterium</taxon>
    </lineage>
</organism>
<sequence>MKQPELGKKILELRLSKGFTQNELAEKCNLSIRTIQRIELGEVIPRSFTIKTIFSALEFDFYNTKTVSQNVKTSTFKGAILEIINLKKNTMKKLSFLSVLLILGLFFMTKSETQAQTINGWFKAGSKAKSYEIGFDNSVTKTGKKSAYIKSIEDEIKGFGTIMQSCDAKFYLGKRIKMTGYIKSEEVTNWSGMWLRVDSKFEKKHLSFDNMHDRPIKGNSDWTKCEIILNVPKESSTLNFGVLLNGTGKVWFDRISFEILGDITDAVSSNKIPEKPSNIDFED</sequence>
<name>A0A1I0Z7G4_9FLAO</name>
<dbReference type="InterPro" id="IPR010982">
    <property type="entry name" value="Lambda_DNA-bd_dom_sf"/>
</dbReference>
<dbReference type="Gene3D" id="2.60.120.260">
    <property type="entry name" value="Galactose-binding domain-like"/>
    <property type="match status" value="1"/>
</dbReference>